<evidence type="ECO:0000256" key="1">
    <source>
        <dbReference type="ARBA" id="ARBA00022729"/>
    </source>
</evidence>
<dbReference type="AlphaFoldDB" id="A0A562IE09"/>
<dbReference type="PANTHER" id="PTHR21666:SF289">
    <property type="entry name" value="L-ALA--D-GLU ENDOPEPTIDASE"/>
    <property type="match status" value="1"/>
</dbReference>
<dbReference type="EMBL" id="VLKE01000001">
    <property type="protein sequence ID" value="TWH68854.1"/>
    <property type="molecule type" value="Genomic_DNA"/>
</dbReference>
<dbReference type="GO" id="GO:0004222">
    <property type="term" value="F:metalloendopeptidase activity"/>
    <property type="evidence" value="ECO:0007669"/>
    <property type="project" value="TreeGrafter"/>
</dbReference>
<dbReference type="PANTHER" id="PTHR21666">
    <property type="entry name" value="PEPTIDASE-RELATED"/>
    <property type="match status" value="1"/>
</dbReference>
<proteinExistence type="predicted"/>
<comment type="caution">
    <text evidence="4">The sequence shown here is derived from an EMBL/GenBank/DDBJ whole genome shotgun (WGS) entry which is preliminary data.</text>
</comment>
<evidence type="ECO:0000313" key="4">
    <source>
        <dbReference type="EMBL" id="TWH68854.1"/>
    </source>
</evidence>
<dbReference type="InterPro" id="IPR011055">
    <property type="entry name" value="Dup_hybrid_motif"/>
</dbReference>
<keyword evidence="5" id="KW-1185">Reference proteome</keyword>
<evidence type="ECO:0000256" key="2">
    <source>
        <dbReference type="SAM" id="MobiDB-lite"/>
    </source>
</evidence>
<name>A0A562IE09_MICOL</name>
<dbReference type="InterPro" id="IPR016047">
    <property type="entry name" value="M23ase_b-sheet_dom"/>
</dbReference>
<dbReference type="InterPro" id="IPR050570">
    <property type="entry name" value="Cell_wall_metabolism_enzyme"/>
</dbReference>
<evidence type="ECO:0000259" key="3">
    <source>
        <dbReference type="Pfam" id="PF01551"/>
    </source>
</evidence>
<feature type="region of interest" description="Disordered" evidence="2">
    <location>
        <begin position="48"/>
        <end position="118"/>
    </location>
</feature>
<accession>A0A562IE09</accession>
<dbReference type="Pfam" id="PF01551">
    <property type="entry name" value="Peptidase_M23"/>
    <property type="match status" value="1"/>
</dbReference>
<protein>
    <submittedName>
        <fullName evidence="4">Peptidase M23-like protein</fullName>
    </submittedName>
</protein>
<dbReference type="Gene3D" id="2.70.70.10">
    <property type="entry name" value="Glucose Permease (Domain IIA)"/>
    <property type="match status" value="1"/>
</dbReference>
<reference evidence="4 5" key="1">
    <citation type="submission" date="2019-07" db="EMBL/GenBank/DDBJ databases">
        <title>R&amp;d 2014.</title>
        <authorList>
            <person name="Klenk H.-P."/>
        </authorList>
    </citation>
    <scope>NUCLEOTIDE SEQUENCE [LARGE SCALE GENOMIC DNA]</scope>
    <source>
        <strain evidence="4 5">DSM 43868</strain>
    </source>
</reference>
<gene>
    <name evidence="4" type="ORF">JD77_03855</name>
</gene>
<keyword evidence="1" id="KW-0732">Signal</keyword>
<feature type="domain" description="M23ase beta-sheet core" evidence="3">
    <location>
        <begin position="146"/>
        <end position="240"/>
    </location>
</feature>
<dbReference type="Proteomes" id="UP000319825">
    <property type="component" value="Unassembled WGS sequence"/>
</dbReference>
<feature type="compositionally biased region" description="Gly residues" evidence="2">
    <location>
        <begin position="1"/>
        <end position="16"/>
    </location>
</feature>
<feature type="region of interest" description="Disordered" evidence="2">
    <location>
        <begin position="1"/>
        <end position="24"/>
    </location>
</feature>
<dbReference type="SUPFAM" id="SSF51261">
    <property type="entry name" value="Duplicated hybrid motif"/>
    <property type="match status" value="1"/>
</dbReference>
<evidence type="ECO:0000313" key="5">
    <source>
        <dbReference type="Proteomes" id="UP000319825"/>
    </source>
</evidence>
<organism evidence="4 5">
    <name type="scientific">Micromonospora olivasterospora</name>
    <dbReference type="NCBI Taxonomy" id="1880"/>
    <lineage>
        <taxon>Bacteria</taxon>
        <taxon>Bacillati</taxon>
        <taxon>Actinomycetota</taxon>
        <taxon>Actinomycetes</taxon>
        <taxon>Micromonosporales</taxon>
        <taxon>Micromonosporaceae</taxon>
        <taxon>Micromonospora</taxon>
    </lineage>
</organism>
<sequence>MATTSGAGGPGRATGGGRRRGYAVTGRAPRFGRAALGVLALVAVGSGTSDVGREGAGPVDAPPGSVSPARPVSATVPLASASRALPPRSGSGAGPLESVAVGSPPQAAPGEPVGPAPPGLRFRWPLDGTPRPARRFDPPPQPWLAGHRGVDLLAAPGARVRAAGAGVVLFAGPVAGRPVVTVGHGAGLRTTYEPVRADVRPGERVAAGAPLGQVLPGHAGCPEAACLHWGLRRGEEYLDPLALLGLGSVRLLPS</sequence>
<dbReference type="CDD" id="cd12797">
    <property type="entry name" value="M23_peptidase"/>
    <property type="match status" value="1"/>
</dbReference>